<dbReference type="GO" id="GO:0071011">
    <property type="term" value="C:precatalytic spliceosome"/>
    <property type="evidence" value="ECO:0007669"/>
    <property type="project" value="TreeGrafter"/>
</dbReference>
<dbReference type="InterPro" id="IPR042239">
    <property type="entry name" value="Nop_C"/>
</dbReference>
<dbReference type="SUPFAM" id="SSF89124">
    <property type="entry name" value="Nop domain"/>
    <property type="match status" value="1"/>
</dbReference>
<proteinExistence type="predicted"/>
<reference evidence="3 4" key="1">
    <citation type="journal article" date="2021" name="MBio">
        <title>A New Model Trypanosomatid, Novymonas esmeraldas: Genomic Perception of Its 'Candidatus Pandoraea novymonadis' Endosymbiont.</title>
        <authorList>
            <person name="Zakharova A."/>
            <person name="Saura A."/>
            <person name="Butenko A."/>
            <person name="Podesvova L."/>
            <person name="Warmusova S."/>
            <person name="Kostygov A.Y."/>
            <person name="Nenarokova A."/>
            <person name="Lukes J."/>
            <person name="Opperdoes F.R."/>
            <person name="Yurchenko V."/>
        </authorList>
    </citation>
    <scope>NUCLEOTIDE SEQUENCE [LARGE SCALE GENOMIC DNA]</scope>
    <source>
        <strain evidence="3 4">E262AT.01</strain>
    </source>
</reference>
<accession>A0AAW0ENF3</accession>
<evidence type="ECO:0000256" key="1">
    <source>
        <dbReference type="SAM" id="MobiDB-lite"/>
    </source>
</evidence>
<organism evidence="3 4">
    <name type="scientific">Novymonas esmeraldas</name>
    <dbReference type="NCBI Taxonomy" id="1808958"/>
    <lineage>
        <taxon>Eukaryota</taxon>
        <taxon>Discoba</taxon>
        <taxon>Euglenozoa</taxon>
        <taxon>Kinetoplastea</taxon>
        <taxon>Metakinetoplastina</taxon>
        <taxon>Trypanosomatida</taxon>
        <taxon>Trypanosomatidae</taxon>
        <taxon>Novymonas</taxon>
    </lineage>
</organism>
<dbReference type="InterPro" id="IPR027105">
    <property type="entry name" value="Prp31"/>
</dbReference>
<dbReference type="Gene3D" id="1.10.246.90">
    <property type="entry name" value="Nop domain"/>
    <property type="match status" value="1"/>
</dbReference>
<dbReference type="Proteomes" id="UP001430356">
    <property type="component" value="Unassembled WGS sequence"/>
</dbReference>
<gene>
    <name evidence="3" type="ORF">NESM_000421800</name>
</gene>
<comment type="caution">
    <text evidence="3">The sequence shown here is derived from an EMBL/GenBank/DDBJ whole genome shotgun (WGS) entry which is preliminary data.</text>
</comment>
<dbReference type="InterPro" id="IPR002687">
    <property type="entry name" value="Nop_dom"/>
</dbReference>
<evidence type="ECO:0000259" key="2">
    <source>
        <dbReference type="PROSITE" id="PS51358"/>
    </source>
</evidence>
<name>A0AAW0ENF3_9TRYP</name>
<dbReference type="PROSITE" id="PS51358">
    <property type="entry name" value="NOP"/>
    <property type="match status" value="1"/>
</dbReference>
<keyword evidence="4" id="KW-1185">Reference proteome</keyword>
<dbReference type="GO" id="GO:0005687">
    <property type="term" value="C:U4 snRNP"/>
    <property type="evidence" value="ECO:0007669"/>
    <property type="project" value="TreeGrafter"/>
</dbReference>
<dbReference type="GO" id="GO:0000244">
    <property type="term" value="P:spliceosomal tri-snRNP complex assembly"/>
    <property type="evidence" value="ECO:0007669"/>
    <property type="project" value="InterPro"/>
</dbReference>
<dbReference type="Pfam" id="PF01798">
    <property type="entry name" value="Nop"/>
    <property type="match status" value="1"/>
</dbReference>
<sequence length="239" mass="25556">MGTPNLDALVGPTLAAELVSRAGGLLALSKLSDTALRMLGTEEFHTGAASARARRLHAGLLVTAPLFADTFGSADEADAADLKAAQKAAAQLGRKCALVAKADLAGAAPDGALGDSERVKLLAAFARLLAEGKVAAEDTQALAVPFVYVRGEVTKHKRGGVQERRKREAQQEPTGVVERATQRVRLGVSEEVQLAQLLQREDIRSEFAKEREQQLLKESRKRARAAAHDEYDDLQNISL</sequence>
<dbReference type="GO" id="GO:0046540">
    <property type="term" value="C:U4/U6 x U5 tri-snRNP complex"/>
    <property type="evidence" value="ECO:0007669"/>
    <property type="project" value="InterPro"/>
</dbReference>
<dbReference type="AlphaFoldDB" id="A0AAW0ENF3"/>
<dbReference type="PANTHER" id="PTHR13904">
    <property type="entry name" value="PRE-MRNA SPLICING FACTOR PRP31"/>
    <property type="match status" value="1"/>
</dbReference>
<protein>
    <submittedName>
        <fullName evidence="3">SnoRNA binding domain containing protein</fullName>
    </submittedName>
</protein>
<feature type="region of interest" description="Disordered" evidence="1">
    <location>
        <begin position="219"/>
        <end position="239"/>
    </location>
</feature>
<dbReference type="InterPro" id="IPR036070">
    <property type="entry name" value="Nop_dom_sf"/>
</dbReference>
<evidence type="ECO:0000313" key="4">
    <source>
        <dbReference type="Proteomes" id="UP001430356"/>
    </source>
</evidence>
<dbReference type="PANTHER" id="PTHR13904:SF0">
    <property type="entry name" value="U4_U6 SMALL NUCLEAR RIBONUCLEOPROTEIN PRP31"/>
    <property type="match status" value="1"/>
</dbReference>
<dbReference type="FunFam" id="1.10.246.90:FF:000009">
    <property type="entry name" value="Putative snoRNA binding domain containing protein"/>
    <property type="match status" value="1"/>
</dbReference>
<feature type="domain" description="Nop" evidence="2">
    <location>
        <begin position="2"/>
        <end position="130"/>
    </location>
</feature>
<dbReference type="EMBL" id="JAECZO010000045">
    <property type="protein sequence ID" value="KAK7194992.1"/>
    <property type="molecule type" value="Genomic_DNA"/>
</dbReference>
<evidence type="ECO:0000313" key="3">
    <source>
        <dbReference type="EMBL" id="KAK7194992.1"/>
    </source>
</evidence>